<proteinExistence type="predicted"/>
<dbReference type="GO" id="GO:0000976">
    <property type="term" value="F:transcription cis-regulatory region binding"/>
    <property type="evidence" value="ECO:0007669"/>
    <property type="project" value="TreeGrafter"/>
</dbReference>
<dbReference type="GO" id="GO:0008270">
    <property type="term" value="F:zinc ion binding"/>
    <property type="evidence" value="ECO:0007669"/>
    <property type="project" value="InterPro"/>
</dbReference>
<dbReference type="Proteomes" id="UP000182334">
    <property type="component" value="Chromosome III"/>
</dbReference>
<evidence type="ECO:0000256" key="1">
    <source>
        <dbReference type="ARBA" id="ARBA00004123"/>
    </source>
</evidence>
<dbReference type="PROSITE" id="PS50048">
    <property type="entry name" value="ZN2_CY6_FUNGAL_2"/>
    <property type="match status" value="1"/>
</dbReference>
<dbReference type="GO" id="GO:0005634">
    <property type="term" value="C:nucleus"/>
    <property type="evidence" value="ECO:0007669"/>
    <property type="project" value="UniProtKB-SubCell"/>
</dbReference>
<dbReference type="AlphaFoldDB" id="A0A1L0G8Y2"/>
<evidence type="ECO:0000259" key="3">
    <source>
        <dbReference type="PROSITE" id="PS50048"/>
    </source>
</evidence>
<dbReference type="SMART" id="SM00066">
    <property type="entry name" value="GAL4"/>
    <property type="match status" value="1"/>
</dbReference>
<protein>
    <submittedName>
        <fullName evidence="4">CIC11C00000005357</fullName>
    </submittedName>
</protein>
<reference evidence="4 5" key="1">
    <citation type="submission" date="2016-10" db="EMBL/GenBank/DDBJ databases">
        <authorList>
            <person name="de Groot N.N."/>
        </authorList>
    </citation>
    <scope>NUCLEOTIDE SEQUENCE [LARGE SCALE GENOMIC DNA]</scope>
    <source>
        <strain evidence="4 5">CBS 141442</strain>
    </source>
</reference>
<dbReference type="CDD" id="cd00067">
    <property type="entry name" value="GAL4"/>
    <property type="match status" value="1"/>
</dbReference>
<keyword evidence="5" id="KW-1185">Reference proteome</keyword>
<dbReference type="PANTHER" id="PTHR37534:SF49">
    <property type="entry name" value="LYSINE BIOSYNTHESIS REGULATORY PROTEIN LYS14"/>
    <property type="match status" value="1"/>
</dbReference>
<evidence type="ECO:0000313" key="5">
    <source>
        <dbReference type="Proteomes" id="UP000182334"/>
    </source>
</evidence>
<dbReference type="InterPro" id="IPR021858">
    <property type="entry name" value="Fun_TF"/>
</dbReference>
<name>A0A1L0G8Y2_9ASCO</name>
<accession>A0A1L0G8Y2</accession>
<comment type="subcellular location">
    <subcellularLocation>
        <location evidence="1">Nucleus</location>
    </subcellularLocation>
</comment>
<dbReference type="Gene3D" id="4.10.240.10">
    <property type="entry name" value="Zn(2)-C6 fungal-type DNA-binding domain"/>
    <property type="match status" value="1"/>
</dbReference>
<dbReference type="InterPro" id="IPR036864">
    <property type="entry name" value="Zn2-C6_fun-type_DNA-bd_sf"/>
</dbReference>
<organism evidence="4 5">
    <name type="scientific">Sungouiella intermedia</name>
    <dbReference type="NCBI Taxonomy" id="45354"/>
    <lineage>
        <taxon>Eukaryota</taxon>
        <taxon>Fungi</taxon>
        <taxon>Dikarya</taxon>
        <taxon>Ascomycota</taxon>
        <taxon>Saccharomycotina</taxon>
        <taxon>Pichiomycetes</taxon>
        <taxon>Metschnikowiaceae</taxon>
        <taxon>Sungouiella</taxon>
    </lineage>
</organism>
<dbReference type="SUPFAM" id="SSF57701">
    <property type="entry name" value="Zn2/Cys6 DNA-binding domain"/>
    <property type="match status" value="1"/>
</dbReference>
<dbReference type="GO" id="GO:0045944">
    <property type="term" value="P:positive regulation of transcription by RNA polymerase II"/>
    <property type="evidence" value="ECO:0007669"/>
    <property type="project" value="TreeGrafter"/>
</dbReference>
<evidence type="ECO:0000313" key="4">
    <source>
        <dbReference type="EMBL" id="SGZ52909.1"/>
    </source>
</evidence>
<dbReference type="PROSITE" id="PS00463">
    <property type="entry name" value="ZN2_CY6_FUNGAL_1"/>
    <property type="match status" value="1"/>
</dbReference>
<gene>
    <name evidence="4" type="ORF">SAMEA4029010_CIC11G00000005357</name>
</gene>
<dbReference type="STRING" id="45354.A0A1L0G8Y2"/>
<dbReference type="OrthoDB" id="5069333at2759"/>
<dbReference type="Pfam" id="PF11951">
    <property type="entry name" value="Fungal_trans_2"/>
    <property type="match status" value="1"/>
</dbReference>
<dbReference type="InterPro" id="IPR001138">
    <property type="entry name" value="Zn2Cys6_DnaBD"/>
</dbReference>
<dbReference type="GO" id="GO:0000981">
    <property type="term" value="F:DNA-binding transcription factor activity, RNA polymerase II-specific"/>
    <property type="evidence" value="ECO:0007669"/>
    <property type="project" value="InterPro"/>
</dbReference>
<dbReference type="PANTHER" id="PTHR37534">
    <property type="entry name" value="TRANSCRIPTIONAL ACTIVATOR PROTEIN UGA3"/>
    <property type="match status" value="1"/>
</dbReference>
<dbReference type="EMBL" id="LT635758">
    <property type="protein sequence ID" value="SGZ52909.1"/>
    <property type="molecule type" value="Genomic_DNA"/>
</dbReference>
<evidence type="ECO:0000256" key="2">
    <source>
        <dbReference type="ARBA" id="ARBA00023242"/>
    </source>
</evidence>
<feature type="domain" description="Zn(2)-C6 fungal-type" evidence="3">
    <location>
        <begin position="9"/>
        <end position="39"/>
    </location>
</feature>
<sequence length="549" mass="62669">MGELRSKTGCNNCRRRRVKCDETSPKCNNCVRLNLKCDYSLVLKWGADALKSGKAFGRCKKSKVDVELNSNHLELRLTKQAEQIPGTWLSCSKNRYYYINFTADDFATKPTVTENKLEDGTNGNLPRSPSIDEKSQSLTVFLYLPLTQYSAEETVMFTYMVESIFPSCVCYGHKTGSGNPYLDYIVPLAMGSDVVYHSIIAAGANLYYLQTGEDYYREFSNSYIRSVIRNLPDQIHNKHASNSKSWDDILVTVLMLCFTDISSNCDKRWLEHLHSGKKLLGRQQIIEHSNKLLLKFFVRYITSHDIMWETVKDSGEEMSLDGDVGIYETFKNDIDVDVDLVLGCSPYLLTLISKTSNLGDCYEALRHESEANRELFEEIIGREAESIASELQQLAKHKEVKAGYTSLEGIHLISEIKRLTTRLYLFARIDMTWFALRRSDSSTSASFREKYAKMKRLSSTIIGLMKMVKSCTMALSWPLFVVGLVSASFEDRWFIIDKFREMESNRGLASVRLARETVEASWKRRDIAEGRVFTWNELLGSQGRTLSLA</sequence>
<dbReference type="Pfam" id="PF00172">
    <property type="entry name" value="Zn_clus"/>
    <property type="match status" value="1"/>
</dbReference>
<keyword evidence="2" id="KW-0539">Nucleus</keyword>